<dbReference type="InterPro" id="IPR002110">
    <property type="entry name" value="Ankyrin_rpt"/>
</dbReference>
<dbReference type="EMBL" id="CP003364">
    <property type="protein sequence ID" value="AGA25901.1"/>
    <property type="molecule type" value="Genomic_DNA"/>
</dbReference>
<dbReference type="KEGG" id="saci:Sinac_1522"/>
<dbReference type="InterPro" id="IPR020941">
    <property type="entry name" value="SUFU-like_domain"/>
</dbReference>
<dbReference type="AlphaFoldDB" id="L0DB90"/>
<dbReference type="Pfam" id="PF12796">
    <property type="entry name" value="Ank_2"/>
    <property type="match status" value="1"/>
</dbReference>
<protein>
    <submittedName>
        <fullName evidence="3">Suppressor of fused protein (SUFU)</fullName>
    </submittedName>
</protein>
<organism evidence="3 4">
    <name type="scientific">Singulisphaera acidiphila (strain ATCC BAA-1392 / DSM 18658 / VKM B-2454 / MOB10)</name>
    <dbReference type="NCBI Taxonomy" id="886293"/>
    <lineage>
        <taxon>Bacteria</taxon>
        <taxon>Pseudomonadati</taxon>
        <taxon>Planctomycetota</taxon>
        <taxon>Planctomycetia</taxon>
        <taxon>Isosphaerales</taxon>
        <taxon>Isosphaeraceae</taxon>
        <taxon>Singulisphaera</taxon>
    </lineage>
</organism>
<feature type="repeat" description="ANK" evidence="1">
    <location>
        <begin position="60"/>
        <end position="87"/>
    </location>
</feature>
<accession>L0DB90</accession>
<dbReference type="Gene3D" id="1.25.40.20">
    <property type="entry name" value="Ankyrin repeat-containing domain"/>
    <property type="match status" value="1"/>
</dbReference>
<dbReference type="STRING" id="886293.Sinac_1522"/>
<reference evidence="3 4" key="1">
    <citation type="submission" date="2012-02" db="EMBL/GenBank/DDBJ databases">
        <title>Complete sequence of chromosome of Singulisphaera acidiphila DSM 18658.</title>
        <authorList>
            <consortium name="US DOE Joint Genome Institute (JGI-PGF)"/>
            <person name="Lucas S."/>
            <person name="Copeland A."/>
            <person name="Lapidus A."/>
            <person name="Glavina del Rio T."/>
            <person name="Dalin E."/>
            <person name="Tice H."/>
            <person name="Bruce D."/>
            <person name="Goodwin L."/>
            <person name="Pitluck S."/>
            <person name="Peters L."/>
            <person name="Ovchinnikova G."/>
            <person name="Chertkov O."/>
            <person name="Kyrpides N."/>
            <person name="Mavromatis K."/>
            <person name="Ivanova N."/>
            <person name="Brettin T."/>
            <person name="Detter J.C."/>
            <person name="Han C."/>
            <person name="Larimer F."/>
            <person name="Land M."/>
            <person name="Hauser L."/>
            <person name="Markowitz V."/>
            <person name="Cheng J.-F."/>
            <person name="Hugenholtz P."/>
            <person name="Woyke T."/>
            <person name="Wu D."/>
            <person name="Tindall B."/>
            <person name="Pomrenke H."/>
            <person name="Brambilla E."/>
            <person name="Klenk H.-P."/>
            <person name="Eisen J.A."/>
        </authorList>
    </citation>
    <scope>NUCLEOTIDE SEQUENCE [LARGE SCALE GENOMIC DNA]</scope>
    <source>
        <strain evidence="4">ATCC BAA-1392 / DSM 18658 / VKM B-2454 / MOB10</strain>
    </source>
</reference>
<dbReference type="SMART" id="SM00248">
    <property type="entry name" value="ANK"/>
    <property type="match status" value="3"/>
</dbReference>
<keyword evidence="1" id="KW-0040">ANK repeat</keyword>
<keyword evidence="4" id="KW-1185">Reference proteome</keyword>
<evidence type="ECO:0000259" key="2">
    <source>
        <dbReference type="Pfam" id="PF05076"/>
    </source>
</evidence>
<evidence type="ECO:0000256" key="1">
    <source>
        <dbReference type="PROSITE-ProRule" id="PRU00023"/>
    </source>
</evidence>
<evidence type="ECO:0000313" key="3">
    <source>
        <dbReference type="EMBL" id="AGA25901.1"/>
    </source>
</evidence>
<dbReference type="HOGENOM" id="CLU_728919_0_0_0"/>
<dbReference type="OrthoDB" id="4827574at2"/>
<dbReference type="PROSITE" id="PS50088">
    <property type="entry name" value="ANK_REPEAT"/>
    <property type="match status" value="1"/>
</dbReference>
<feature type="domain" description="Suppressor of fused-like" evidence="2">
    <location>
        <begin position="161"/>
        <end position="317"/>
    </location>
</feature>
<dbReference type="SUPFAM" id="SSF48403">
    <property type="entry name" value="Ankyrin repeat"/>
    <property type="match status" value="1"/>
</dbReference>
<dbReference type="PANTHER" id="PTHR24127">
    <property type="entry name" value="ANKYRIN REPEAT AND EF-HAND DOMAIN-CONTAINING PROTEIN 1"/>
    <property type="match status" value="1"/>
</dbReference>
<evidence type="ECO:0000313" key="4">
    <source>
        <dbReference type="Proteomes" id="UP000010798"/>
    </source>
</evidence>
<sequence>MTALLVDLGVDINASKNPRVIEGPILEAAGNGSVEVVRWMIDHGAVINHRVDDVLRCDVLSNAVMDGHLEVVKMLVEAGAAINAVSNGYSSLSFALMFGHKEIEQYLRSVGAIEPPKEASESEDEPSALFDYIKEHFGEPRPLSIGEVLPSERMVFIRIVEAQDCLILITDGMSNEPLKACQEDETPEFAEVLICLPTDWEITPNSLNDPALSWPIILLRQIATSTRDDIEFADPNTFLIANSEFGSETTEFTDIMAKREEGVGRLLELPDGRLVGFYALWPLYPEERDLCLAFGSNALQRLFERRSVSRILNPGRENVAISQS</sequence>
<gene>
    <name evidence="3" type="ordered locus">Sinac_1522</name>
</gene>
<proteinExistence type="predicted"/>
<name>L0DB90_SINAD</name>
<dbReference type="InterPro" id="IPR036770">
    <property type="entry name" value="Ankyrin_rpt-contain_sf"/>
</dbReference>
<dbReference type="InterPro" id="IPR052801">
    <property type="entry name" value="Ankyrin-EF-hand"/>
</dbReference>
<dbReference type="Pfam" id="PF05076">
    <property type="entry name" value="SUFU"/>
    <property type="match status" value="1"/>
</dbReference>
<dbReference type="Proteomes" id="UP000010798">
    <property type="component" value="Chromosome"/>
</dbReference>
<dbReference type="PANTHER" id="PTHR24127:SF1">
    <property type="entry name" value="ANKYRIN REPEAT AND EF-HAND DOMAIN-CONTAINING PROTEIN 1"/>
    <property type="match status" value="1"/>
</dbReference>
<dbReference type="eggNOG" id="COG0666">
    <property type="taxonomic scope" value="Bacteria"/>
</dbReference>